<dbReference type="PANTHER" id="PTHR15434:SF2">
    <property type="entry name" value="HEAT SHOCK FACTOR 2-BINDING PROTEIN"/>
    <property type="match status" value="1"/>
</dbReference>
<dbReference type="Gene3D" id="1.25.10.10">
    <property type="entry name" value="Leucine-rich Repeat Variant"/>
    <property type="match status" value="1"/>
</dbReference>
<evidence type="ECO:0000313" key="1">
    <source>
        <dbReference type="EMBL" id="WAR00336.1"/>
    </source>
</evidence>
<proteinExistence type="predicted"/>
<dbReference type="InterPro" id="IPR011989">
    <property type="entry name" value="ARM-like"/>
</dbReference>
<keyword evidence="2" id="KW-1185">Reference proteome</keyword>
<dbReference type="SUPFAM" id="SSF48371">
    <property type="entry name" value="ARM repeat"/>
    <property type="match status" value="1"/>
</dbReference>
<sequence>MSTLILFTSLIDGIHRPLQVVKQELPVSSPQVGFLASIRLGGLSQMNFIALIEFKTKGYSVKIIRNTSSCVYSTAGNAIYDNFTDNVENSTEIIMAGIQLLVGKEDLAQLATEITQLKQNIPLVLNTSASVMQTKIHILEECIKLRCELQSLGQQLSQQLEYCTSLGSACCTLLWRVSRQEDTIQAILAGTKVDEFLSLVSSTLASYVSAYREDWPRDDTEETHFILALCGIITNIAASAYGREFLCTNPTGKEILDTYIKALSDAPQGKSARLKNLLVMCLYNASINQKGSKFLEAKPGLLSLCAWLIQGESDCELRLNSLRLIQSLVCDQTNLNTLHKLQEALPSVVLDQLSRDSNSDMRNLALELLSDISQITHNT</sequence>
<protein>
    <submittedName>
        <fullName evidence="1">HSF2B-like protein</fullName>
    </submittedName>
</protein>
<accession>A0ABY7DUJ2</accession>
<dbReference type="EMBL" id="CP111014">
    <property type="protein sequence ID" value="WAR00336.1"/>
    <property type="molecule type" value="Genomic_DNA"/>
</dbReference>
<gene>
    <name evidence="1" type="ORF">MAR_024708</name>
</gene>
<name>A0ABY7DUJ2_MYAAR</name>
<dbReference type="Proteomes" id="UP001164746">
    <property type="component" value="Chromosome 3"/>
</dbReference>
<reference evidence="1" key="1">
    <citation type="submission" date="2022-11" db="EMBL/GenBank/DDBJ databases">
        <title>Centuries of genome instability and evolution in soft-shell clam transmissible cancer (bioRxiv).</title>
        <authorList>
            <person name="Hart S.F.M."/>
            <person name="Yonemitsu M.A."/>
            <person name="Giersch R.M."/>
            <person name="Beal B.F."/>
            <person name="Arriagada G."/>
            <person name="Davis B.W."/>
            <person name="Ostrander E.A."/>
            <person name="Goff S.P."/>
            <person name="Metzger M.J."/>
        </authorList>
    </citation>
    <scope>NUCLEOTIDE SEQUENCE</scope>
    <source>
        <strain evidence="1">MELC-2E11</strain>
        <tissue evidence="1">Siphon/mantle</tissue>
    </source>
</reference>
<dbReference type="InterPro" id="IPR016024">
    <property type="entry name" value="ARM-type_fold"/>
</dbReference>
<dbReference type="PANTHER" id="PTHR15434">
    <property type="entry name" value="HEAT SHOCK FACTOR 2-BINDING PROTEIN"/>
    <property type="match status" value="1"/>
</dbReference>
<evidence type="ECO:0000313" key="2">
    <source>
        <dbReference type="Proteomes" id="UP001164746"/>
    </source>
</evidence>
<dbReference type="InterPro" id="IPR039584">
    <property type="entry name" value="HSF2BP"/>
</dbReference>
<organism evidence="1 2">
    <name type="scientific">Mya arenaria</name>
    <name type="common">Soft-shell clam</name>
    <dbReference type="NCBI Taxonomy" id="6604"/>
    <lineage>
        <taxon>Eukaryota</taxon>
        <taxon>Metazoa</taxon>
        <taxon>Spiralia</taxon>
        <taxon>Lophotrochozoa</taxon>
        <taxon>Mollusca</taxon>
        <taxon>Bivalvia</taxon>
        <taxon>Autobranchia</taxon>
        <taxon>Heteroconchia</taxon>
        <taxon>Euheterodonta</taxon>
        <taxon>Imparidentia</taxon>
        <taxon>Neoheterodontei</taxon>
        <taxon>Myida</taxon>
        <taxon>Myoidea</taxon>
        <taxon>Myidae</taxon>
        <taxon>Mya</taxon>
    </lineage>
</organism>